<name>A0A0E9UDS6_ANGAN</name>
<keyword evidence="1" id="KW-0472">Membrane</keyword>
<feature type="transmembrane region" description="Helical" evidence="1">
    <location>
        <begin position="40"/>
        <end position="60"/>
    </location>
</feature>
<organism evidence="2">
    <name type="scientific">Anguilla anguilla</name>
    <name type="common">European freshwater eel</name>
    <name type="synonym">Muraena anguilla</name>
    <dbReference type="NCBI Taxonomy" id="7936"/>
    <lineage>
        <taxon>Eukaryota</taxon>
        <taxon>Metazoa</taxon>
        <taxon>Chordata</taxon>
        <taxon>Craniata</taxon>
        <taxon>Vertebrata</taxon>
        <taxon>Euteleostomi</taxon>
        <taxon>Actinopterygii</taxon>
        <taxon>Neopterygii</taxon>
        <taxon>Teleostei</taxon>
        <taxon>Anguilliformes</taxon>
        <taxon>Anguillidae</taxon>
        <taxon>Anguilla</taxon>
    </lineage>
</organism>
<accession>A0A0E9UDS6</accession>
<keyword evidence="1" id="KW-0812">Transmembrane</keyword>
<dbReference type="EMBL" id="GBXM01044655">
    <property type="protein sequence ID" value="JAH63922.1"/>
    <property type="molecule type" value="Transcribed_RNA"/>
</dbReference>
<proteinExistence type="predicted"/>
<evidence type="ECO:0000256" key="1">
    <source>
        <dbReference type="SAM" id="Phobius"/>
    </source>
</evidence>
<dbReference type="AlphaFoldDB" id="A0A0E9UDS6"/>
<reference evidence="2" key="2">
    <citation type="journal article" date="2015" name="Fish Shellfish Immunol.">
        <title>Early steps in the European eel (Anguilla anguilla)-Vibrio vulnificus interaction in the gills: Role of the RtxA13 toxin.</title>
        <authorList>
            <person name="Callol A."/>
            <person name="Pajuelo D."/>
            <person name="Ebbesson L."/>
            <person name="Teles M."/>
            <person name="MacKenzie S."/>
            <person name="Amaro C."/>
        </authorList>
    </citation>
    <scope>NUCLEOTIDE SEQUENCE</scope>
</reference>
<sequence>MIKRKGFIFPTALFSGLTPSEISGSFPRCDLSMSQLIRHVQLWLAVIVASFYGGYYVSFVKRFLLQKERRSTC</sequence>
<protein>
    <submittedName>
        <fullName evidence="2">Uncharacterized protein</fullName>
    </submittedName>
</protein>
<reference evidence="2" key="1">
    <citation type="submission" date="2014-11" db="EMBL/GenBank/DDBJ databases">
        <authorList>
            <person name="Amaro Gonzalez C."/>
        </authorList>
    </citation>
    <scope>NUCLEOTIDE SEQUENCE</scope>
</reference>
<keyword evidence="1" id="KW-1133">Transmembrane helix</keyword>
<evidence type="ECO:0000313" key="2">
    <source>
        <dbReference type="EMBL" id="JAH63922.1"/>
    </source>
</evidence>